<keyword evidence="8 9" id="KW-0560">Oxidoreductase</keyword>
<evidence type="ECO:0000313" key="13">
    <source>
        <dbReference type="EMBL" id="TGL56614.1"/>
    </source>
</evidence>
<evidence type="ECO:0000256" key="7">
    <source>
        <dbReference type="ARBA" id="ARBA00022884"/>
    </source>
</evidence>
<organism evidence="13 14">
    <name type="scientific">Leptospira kemamanensis</name>
    <dbReference type="NCBI Taxonomy" id="2484942"/>
    <lineage>
        <taxon>Bacteria</taxon>
        <taxon>Pseudomonadati</taxon>
        <taxon>Spirochaetota</taxon>
        <taxon>Spirochaetia</taxon>
        <taxon>Leptospirales</taxon>
        <taxon>Leptospiraceae</taxon>
        <taxon>Leptospira</taxon>
    </lineage>
</organism>
<dbReference type="Pfam" id="PF01207">
    <property type="entry name" value="Dus"/>
    <property type="match status" value="1"/>
</dbReference>
<dbReference type="SUPFAM" id="SSF51395">
    <property type="entry name" value="FMN-linked oxidoreductases"/>
    <property type="match status" value="1"/>
</dbReference>
<accession>A0A4R9JX27</accession>
<dbReference type="EMBL" id="RQGG01000006">
    <property type="protein sequence ID" value="TGL56614.1"/>
    <property type="molecule type" value="Genomic_DNA"/>
</dbReference>
<feature type="binding site" evidence="11">
    <location>
        <begin position="223"/>
        <end position="224"/>
    </location>
    <ligand>
        <name>FMN</name>
        <dbReference type="ChEBI" id="CHEBI:58210"/>
    </ligand>
</feature>
<dbReference type="PANTHER" id="PTHR11082">
    <property type="entry name" value="TRNA-DIHYDROURIDINE SYNTHASE"/>
    <property type="match status" value="1"/>
</dbReference>
<feature type="binding site" evidence="11">
    <location>
        <position position="139"/>
    </location>
    <ligand>
        <name>FMN</name>
        <dbReference type="ChEBI" id="CHEBI:58210"/>
    </ligand>
</feature>
<evidence type="ECO:0000313" key="14">
    <source>
        <dbReference type="Proteomes" id="UP000297609"/>
    </source>
</evidence>
<evidence type="ECO:0000256" key="6">
    <source>
        <dbReference type="ARBA" id="ARBA00022857"/>
    </source>
</evidence>
<name>A0A4R9JX27_9LEPT</name>
<dbReference type="HAMAP" id="MF_02043">
    <property type="entry name" value="DusC_subfam"/>
    <property type="match status" value="1"/>
</dbReference>
<keyword evidence="5 9" id="KW-0819">tRNA processing</keyword>
<comment type="caution">
    <text evidence="13">The sequence shown here is derived from an EMBL/GenBank/DDBJ whole genome shotgun (WGS) entry which is preliminary data.</text>
</comment>
<evidence type="ECO:0000256" key="1">
    <source>
        <dbReference type="ARBA" id="ARBA00001917"/>
    </source>
</evidence>
<comment type="similarity">
    <text evidence="9">Belongs to the dus family.</text>
</comment>
<dbReference type="Gene3D" id="3.20.20.70">
    <property type="entry name" value="Aldolase class I"/>
    <property type="match status" value="1"/>
</dbReference>
<dbReference type="OrthoDB" id="9764501at2"/>
<evidence type="ECO:0000256" key="9">
    <source>
        <dbReference type="PIRNR" id="PIRNR006621"/>
    </source>
</evidence>
<dbReference type="RefSeq" id="WP_135617336.1">
    <property type="nucleotide sequence ID" value="NZ_RQGG01000006.1"/>
</dbReference>
<dbReference type="InterPro" id="IPR013785">
    <property type="entry name" value="Aldolase_TIM"/>
</dbReference>
<evidence type="ECO:0000256" key="11">
    <source>
        <dbReference type="PIRSR" id="PIRSR006621-2"/>
    </source>
</evidence>
<dbReference type="PROSITE" id="PS01136">
    <property type="entry name" value="UPF0034"/>
    <property type="match status" value="1"/>
</dbReference>
<reference evidence="13" key="1">
    <citation type="journal article" date="2019" name="PLoS Negl. Trop. Dis.">
        <title>Revisiting the worldwide diversity of Leptospira species in the environment.</title>
        <authorList>
            <person name="Vincent A.T."/>
            <person name="Schiettekatte O."/>
            <person name="Bourhy P."/>
            <person name="Veyrier F.J."/>
            <person name="Picardeau M."/>
        </authorList>
    </citation>
    <scope>NUCLEOTIDE SEQUENCE [LARGE SCALE GENOMIC DNA]</scope>
    <source>
        <strain evidence="13">201702454</strain>
    </source>
</reference>
<protein>
    <recommendedName>
        <fullName evidence="9">tRNA-dihydrouridine synthase</fullName>
        <ecNumber evidence="9">1.3.1.-</ecNumber>
    </recommendedName>
</protein>
<comment type="cofactor">
    <cofactor evidence="1 9 11">
        <name>FMN</name>
        <dbReference type="ChEBI" id="CHEBI:58210"/>
    </cofactor>
</comment>
<dbReference type="GO" id="GO:0017150">
    <property type="term" value="F:tRNA dihydrouridine synthase activity"/>
    <property type="evidence" value="ECO:0007669"/>
    <property type="project" value="InterPro"/>
</dbReference>
<feature type="active site" description="Proton donor" evidence="10">
    <location>
        <position position="98"/>
    </location>
</feature>
<evidence type="ECO:0000256" key="4">
    <source>
        <dbReference type="ARBA" id="ARBA00022643"/>
    </source>
</evidence>
<comment type="function">
    <text evidence="9">Catalyzes the synthesis of 5,6-dihydrouridine (D), a modified base found in the D-loop of most tRNAs, via the reduction of the C5-C6 double bond in target uridines.</text>
</comment>
<sequence length="317" mass="35723">MRIVLAPMEGLLDFRLREILTQVGGYDECVSEFIRVNDTLLPAHRYYRVVPELKTASKTNSNIPVKVQILGSDPNCMAENASMAASLGAYGIDINFGCPAPTVNRNRGGAALLKEPELMFQIVKAVRNSVPKEIPVTAKMRLGFDSTEQTLDCAKALEEGGAKEIVVHARTKTDGYKPPAYWEWISKIKSTLNINVIANGEIWTIEDAFRCQKISDCQDLMIGRGAVSNPALALMIKGILQDRFEWIEIKKILMTYWITMTEGMDGVSKTGRIKQLLQYLSREYEEAKLDFHRIKQISNPKELETLYFSEFYSLINS</sequence>
<evidence type="ECO:0000256" key="8">
    <source>
        <dbReference type="ARBA" id="ARBA00023002"/>
    </source>
</evidence>
<dbReference type="Proteomes" id="UP000297609">
    <property type="component" value="Unassembled WGS sequence"/>
</dbReference>
<feature type="binding site" evidence="11">
    <location>
        <position position="68"/>
    </location>
    <ligand>
        <name>FMN</name>
        <dbReference type="ChEBI" id="CHEBI:58210"/>
    </ligand>
</feature>
<gene>
    <name evidence="13" type="ORF">EHQ59_01220</name>
</gene>
<evidence type="ECO:0000256" key="10">
    <source>
        <dbReference type="PIRSR" id="PIRSR006621-1"/>
    </source>
</evidence>
<dbReference type="GO" id="GO:0000049">
    <property type="term" value="F:tRNA binding"/>
    <property type="evidence" value="ECO:0007669"/>
    <property type="project" value="UniProtKB-KW"/>
</dbReference>
<keyword evidence="14" id="KW-1185">Reference proteome</keyword>
<dbReference type="EC" id="1.3.1.-" evidence="9"/>
<keyword evidence="11" id="KW-0547">Nucleotide-binding</keyword>
<dbReference type="InterPro" id="IPR035587">
    <property type="entry name" value="DUS-like_FMN-bd"/>
</dbReference>
<dbReference type="Gene3D" id="1.20.225.30">
    <property type="entry name" value="Dihydrouridine synthase, C-terminal recognition domain"/>
    <property type="match status" value="1"/>
</dbReference>
<dbReference type="AlphaFoldDB" id="A0A4R9JX27"/>
<keyword evidence="3 9" id="KW-0285">Flavoprotein</keyword>
<dbReference type="GO" id="GO:0050660">
    <property type="term" value="F:flavin adenine dinucleotide binding"/>
    <property type="evidence" value="ECO:0007669"/>
    <property type="project" value="InterPro"/>
</dbReference>
<keyword evidence="6" id="KW-0521">NADP</keyword>
<dbReference type="PANTHER" id="PTHR11082:SF26">
    <property type="entry name" value="TRNA-DIHYDROURIDINE(16) SYNTHASE"/>
    <property type="match status" value="1"/>
</dbReference>
<keyword evidence="7" id="KW-0694">RNA-binding</keyword>
<dbReference type="InterPro" id="IPR001269">
    <property type="entry name" value="DUS_fam"/>
</dbReference>
<feature type="domain" description="DUS-like FMN-binding" evidence="12">
    <location>
        <begin position="5"/>
        <end position="245"/>
    </location>
</feature>
<dbReference type="InterPro" id="IPR042270">
    <property type="entry name" value="DusC_C"/>
</dbReference>
<evidence type="ECO:0000256" key="5">
    <source>
        <dbReference type="ARBA" id="ARBA00022694"/>
    </source>
</evidence>
<proteinExistence type="inferred from homology"/>
<feature type="binding site" evidence="11">
    <location>
        <position position="168"/>
    </location>
    <ligand>
        <name>FMN</name>
        <dbReference type="ChEBI" id="CHEBI:58210"/>
    </ligand>
</feature>
<keyword evidence="2" id="KW-0820">tRNA-binding</keyword>
<evidence type="ECO:0000256" key="3">
    <source>
        <dbReference type="ARBA" id="ARBA00022630"/>
    </source>
</evidence>
<dbReference type="PIRSF" id="PIRSF006621">
    <property type="entry name" value="Dus"/>
    <property type="match status" value="1"/>
</dbReference>
<dbReference type="InterPro" id="IPR018517">
    <property type="entry name" value="tRNA_hU_synthase_CS"/>
</dbReference>
<evidence type="ECO:0000259" key="12">
    <source>
        <dbReference type="Pfam" id="PF01207"/>
    </source>
</evidence>
<evidence type="ECO:0000256" key="2">
    <source>
        <dbReference type="ARBA" id="ARBA00022555"/>
    </source>
</evidence>
<dbReference type="InterPro" id="IPR032886">
    <property type="entry name" value="DusC"/>
</dbReference>
<keyword evidence="4 9" id="KW-0288">FMN</keyword>
<dbReference type="CDD" id="cd02801">
    <property type="entry name" value="DUS_like_FMN"/>
    <property type="match status" value="1"/>
</dbReference>